<dbReference type="Gene3D" id="2.170.130.10">
    <property type="entry name" value="TonB-dependent receptor, plug domain"/>
    <property type="match status" value="1"/>
</dbReference>
<comment type="subcellular location">
    <subcellularLocation>
        <location evidence="1 7">Cell outer membrane</location>
        <topology evidence="1 7">Multi-pass membrane protein</topology>
    </subcellularLocation>
</comment>
<evidence type="ECO:0000256" key="6">
    <source>
        <dbReference type="ARBA" id="ARBA00023237"/>
    </source>
</evidence>
<gene>
    <name evidence="10" type="ORF">HGP29_07820</name>
</gene>
<dbReference type="InterPro" id="IPR023996">
    <property type="entry name" value="TonB-dep_OMP_SusC/RagA"/>
</dbReference>
<dbReference type="InterPro" id="IPR012910">
    <property type="entry name" value="Plug_dom"/>
</dbReference>
<dbReference type="PROSITE" id="PS52016">
    <property type="entry name" value="TONB_DEPENDENT_REC_3"/>
    <property type="match status" value="1"/>
</dbReference>
<evidence type="ECO:0000256" key="1">
    <source>
        <dbReference type="ARBA" id="ARBA00004571"/>
    </source>
</evidence>
<evidence type="ECO:0000256" key="8">
    <source>
        <dbReference type="SAM" id="SignalP"/>
    </source>
</evidence>
<dbReference type="Pfam" id="PF13715">
    <property type="entry name" value="CarbopepD_reg_2"/>
    <property type="match status" value="1"/>
</dbReference>
<dbReference type="NCBIfam" id="TIGR04056">
    <property type="entry name" value="OMP_RagA_SusC"/>
    <property type="match status" value="1"/>
</dbReference>
<dbReference type="Proteomes" id="UP000585050">
    <property type="component" value="Unassembled WGS sequence"/>
</dbReference>
<keyword evidence="6 7" id="KW-0998">Cell outer membrane</keyword>
<dbReference type="Pfam" id="PF07715">
    <property type="entry name" value="Plug"/>
    <property type="match status" value="1"/>
</dbReference>
<evidence type="ECO:0000259" key="9">
    <source>
        <dbReference type="Pfam" id="PF07715"/>
    </source>
</evidence>
<evidence type="ECO:0000256" key="4">
    <source>
        <dbReference type="ARBA" id="ARBA00022692"/>
    </source>
</evidence>
<dbReference type="SUPFAM" id="SSF49464">
    <property type="entry name" value="Carboxypeptidase regulatory domain-like"/>
    <property type="match status" value="1"/>
</dbReference>
<organism evidence="10 11">
    <name type="scientific">Flammeovirga agarivorans</name>
    <dbReference type="NCBI Taxonomy" id="2726742"/>
    <lineage>
        <taxon>Bacteria</taxon>
        <taxon>Pseudomonadati</taxon>
        <taxon>Bacteroidota</taxon>
        <taxon>Cytophagia</taxon>
        <taxon>Cytophagales</taxon>
        <taxon>Flammeovirgaceae</taxon>
        <taxon>Flammeovirga</taxon>
    </lineage>
</organism>
<feature type="chain" id="PRO_5030983801" evidence="8">
    <location>
        <begin position="24"/>
        <end position="1055"/>
    </location>
</feature>
<dbReference type="Gene3D" id="2.60.40.1120">
    <property type="entry name" value="Carboxypeptidase-like, regulatory domain"/>
    <property type="match status" value="1"/>
</dbReference>
<accession>A0A7X8SJ02</accession>
<evidence type="ECO:0000313" key="11">
    <source>
        <dbReference type="Proteomes" id="UP000585050"/>
    </source>
</evidence>
<evidence type="ECO:0000256" key="7">
    <source>
        <dbReference type="PROSITE-ProRule" id="PRU01360"/>
    </source>
</evidence>
<dbReference type="InterPro" id="IPR023997">
    <property type="entry name" value="TonB-dep_OMP_SusC/RagA_CS"/>
</dbReference>
<keyword evidence="10" id="KW-0675">Receptor</keyword>
<dbReference type="InterPro" id="IPR036942">
    <property type="entry name" value="Beta-barrel_TonB_sf"/>
</dbReference>
<name>A0A7X8SJ02_9BACT</name>
<keyword evidence="4 7" id="KW-0812">Transmembrane</keyword>
<dbReference type="InterPro" id="IPR039426">
    <property type="entry name" value="TonB-dep_rcpt-like"/>
</dbReference>
<dbReference type="GO" id="GO:0009279">
    <property type="term" value="C:cell outer membrane"/>
    <property type="evidence" value="ECO:0007669"/>
    <property type="project" value="UniProtKB-SubCell"/>
</dbReference>
<dbReference type="EMBL" id="JABAIL010000002">
    <property type="protein sequence ID" value="NLR91109.1"/>
    <property type="molecule type" value="Genomic_DNA"/>
</dbReference>
<keyword evidence="8" id="KW-0732">Signal</keyword>
<dbReference type="NCBIfam" id="TIGR04057">
    <property type="entry name" value="SusC_RagA_signa"/>
    <property type="match status" value="1"/>
</dbReference>
<keyword evidence="3 7" id="KW-1134">Transmembrane beta strand</keyword>
<comment type="caution">
    <text evidence="10">The sequence shown here is derived from an EMBL/GenBank/DDBJ whole genome shotgun (WGS) entry which is preliminary data.</text>
</comment>
<dbReference type="AlphaFoldDB" id="A0A7X8SJ02"/>
<dbReference type="InterPro" id="IPR008969">
    <property type="entry name" value="CarboxyPept-like_regulatory"/>
</dbReference>
<dbReference type="SUPFAM" id="SSF56935">
    <property type="entry name" value="Porins"/>
    <property type="match status" value="1"/>
</dbReference>
<dbReference type="RefSeq" id="WP_168881809.1">
    <property type="nucleotide sequence ID" value="NZ_JABAIL010000002.1"/>
</dbReference>
<reference evidence="10 11" key="1">
    <citation type="submission" date="2020-04" db="EMBL/GenBank/DDBJ databases">
        <title>Flammeovirga sp. SR4, a novel species isolated from seawater.</title>
        <authorList>
            <person name="Wang X."/>
        </authorList>
    </citation>
    <scope>NUCLEOTIDE SEQUENCE [LARGE SCALE GENOMIC DNA]</scope>
    <source>
        <strain evidence="10 11">SR4</strain>
    </source>
</reference>
<keyword evidence="5 7" id="KW-0472">Membrane</keyword>
<dbReference type="InterPro" id="IPR037066">
    <property type="entry name" value="Plug_dom_sf"/>
</dbReference>
<dbReference type="Gene3D" id="2.40.170.20">
    <property type="entry name" value="TonB-dependent receptor, beta-barrel domain"/>
    <property type="match status" value="1"/>
</dbReference>
<comment type="similarity">
    <text evidence="7">Belongs to the TonB-dependent receptor family.</text>
</comment>
<feature type="domain" description="TonB-dependent receptor plug" evidence="9">
    <location>
        <begin position="124"/>
        <end position="250"/>
    </location>
</feature>
<dbReference type="InterPro" id="IPR018247">
    <property type="entry name" value="EF_Hand_1_Ca_BS"/>
</dbReference>
<feature type="signal peptide" evidence="8">
    <location>
        <begin position="1"/>
        <end position="23"/>
    </location>
</feature>
<sequence>MMKCINLLFILFLLTLSNNFTFAQNQETYTVEGIVKDESGITLPGVNVYVRETRNGVKTDFNGKFSINLEETATLVFSYIGMKTKRVEVNPFDLTNRNLDIVLKEDMELLDEIVVVGYGSQNASDLTGSVSQLKESDDVVRQYNSVDEVLQGRMAGVQVTSNSGQPGSGISVKIRGTNSLRGNNEPLYIVDGIVISSAGEDTNSAFSDGNEDQGVQNGLAGINPRDIESIEVLKDASATAIYGSRGANGVVLITTKKGNKGKAKINAFVNTEVAMISKKIDVLDPQAFAQMTNEVSMMKGQLPKYHINNGQIYGVDGNGSISTVPLTQVNWQDEIYQPGVSTNAQLSASGGTDNTKYYISGGFNDMNGIVENSNMKSGDLRMNLQTKVTDKLKVDGRMSMYYSQGQFAQSGSKGGSSRSFTKSVVNFQPFYEHDAEISDIGLSSPLSFIEDYEDLTQELKLFASMNATYSFNKNFKYQMRAGTNYRSKERSIWYGSNTQKGSQTNGALGISGLSRYSYVVDNLFMFNKNFNKKHRIDAVVGFVVDGVTSTQSNSESENFPVHTLKARAPQLGQTIVTPYTEMTSSELLLSGLGRFSYTYDNKYTLTATMRADGSSKFKSQNQFGYFPSAAAAWHISEENFLKTSDVVSNLKLRASWGLTGNQAITPYQTYDNYGVVYYTDYNNNTIIGAGPNNIGNETLKWETTQQSNVGIDFGLFEGKIYGSFDAFYKTTDDLLQEIMIPTSTGFTSYLTNRGSIENKGIDFMLETVAYSKKDLTITVGGNISVVRSKVLDLGIPEAPVYINGQEQMASYYLGNNISTGTYFKQPANIFMVGQPVGVFWGYQTNGIYQTSEDAANGPSVNGNAPSAGDIAFVDQNGDGNIDASDMTIIGDPNPDFIFGFNTKITYKNLTISALFTGSFGNDIVNGNLLIESDAYQNNKNVRPEAYYNAWRPGVGDASAPRLDHPDATLFTDRIVESGNYLRLSNLTIGYDLPIKSNSISRMNVFFAGRNLFTLTNYSGYDPEVTSFMSDGSIMGVDWNSFPNAKTYSLGLNVTF</sequence>
<keyword evidence="11" id="KW-1185">Reference proteome</keyword>
<protein>
    <submittedName>
        <fullName evidence="10">TonB-dependent receptor</fullName>
    </submittedName>
</protein>
<evidence type="ECO:0000256" key="3">
    <source>
        <dbReference type="ARBA" id="ARBA00022452"/>
    </source>
</evidence>
<proteinExistence type="inferred from homology"/>
<keyword evidence="2 7" id="KW-0813">Transport</keyword>
<evidence type="ECO:0000313" key="10">
    <source>
        <dbReference type="EMBL" id="NLR91109.1"/>
    </source>
</evidence>
<dbReference type="PROSITE" id="PS00018">
    <property type="entry name" value="EF_HAND_1"/>
    <property type="match status" value="1"/>
</dbReference>
<evidence type="ECO:0000256" key="2">
    <source>
        <dbReference type="ARBA" id="ARBA00022448"/>
    </source>
</evidence>
<evidence type="ECO:0000256" key="5">
    <source>
        <dbReference type="ARBA" id="ARBA00023136"/>
    </source>
</evidence>